<name>A0A2S9E2E1_PSECE</name>
<sequence length="144" mass="16154">MSDFGYSEGDVCARDGCQGVIELEPVKDCSCHISAPCWRHESADMHCHDCAWRAADDPLCVRDISSISMGGPVPYIQTKPRVLDPTKIDWVDKLYTSSSMIKEGVFPIGTEVKEVEEKVRGTFGGRFEHFNKDTGHFKYIAYTD</sequence>
<gene>
    <name evidence="1" type="ORF">CQ006_04780</name>
</gene>
<dbReference type="AlphaFoldDB" id="A0A2S9E2E1"/>
<organism evidence="1 2">
    <name type="scientific">Pseudomonas cedrina</name>
    <dbReference type="NCBI Taxonomy" id="651740"/>
    <lineage>
        <taxon>Bacteria</taxon>
        <taxon>Pseudomonadati</taxon>
        <taxon>Pseudomonadota</taxon>
        <taxon>Gammaproteobacteria</taxon>
        <taxon>Pseudomonadales</taxon>
        <taxon>Pseudomonadaceae</taxon>
        <taxon>Pseudomonas</taxon>
    </lineage>
</organism>
<evidence type="ECO:0000313" key="1">
    <source>
        <dbReference type="EMBL" id="PRC09026.1"/>
    </source>
</evidence>
<comment type="caution">
    <text evidence="1">The sequence shown here is derived from an EMBL/GenBank/DDBJ whole genome shotgun (WGS) entry which is preliminary data.</text>
</comment>
<proteinExistence type="predicted"/>
<evidence type="ECO:0000313" key="2">
    <source>
        <dbReference type="Proteomes" id="UP000239458"/>
    </source>
</evidence>
<dbReference type="EMBL" id="PCQE01000004">
    <property type="protein sequence ID" value="PRC09026.1"/>
    <property type="molecule type" value="Genomic_DNA"/>
</dbReference>
<accession>A0A2S9E2E1</accession>
<reference evidence="1 2" key="1">
    <citation type="submission" date="2017-09" db="EMBL/GenBank/DDBJ databases">
        <title>Genomic, metabolic, and phenotypic characteristics of bacterial isolates from the natural microbiome of the model nematode Caenorhabditis elegans.</title>
        <authorList>
            <person name="Zimmermann J."/>
            <person name="Obeng N."/>
            <person name="Yang W."/>
            <person name="Obeng O."/>
            <person name="Kissoyan K."/>
            <person name="Pees B."/>
            <person name="Dirksen P."/>
            <person name="Hoppner M."/>
            <person name="Franke A."/>
            <person name="Rosenstiel P."/>
            <person name="Leippe M."/>
            <person name="Dierking K."/>
            <person name="Kaleta C."/>
            <person name="Schulenburg H."/>
        </authorList>
    </citation>
    <scope>NUCLEOTIDE SEQUENCE [LARGE SCALE GENOMIC DNA]</scope>
    <source>
        <strain evidence="1 2">MYb184</strain>
    </source>
</reference>
<dbReference type="Proteomes" id="UP000239458">
    <property type="component" value="Unassembled WGS sequence"/>
</dbReference>
<protein>
    <submittedName>
        <fullName evidence="1">Uncharacterized protein</fullName>
    </submittedName>
</protein>
<dbReference type="RefSeq" id="WP_105225717.1">
    <property type="nucleotide sequence ID" value="NZ_PCQE01000004.1"/>
</dbReference>